<evidence type="ECO:0000313" key="1">
    <source>
        <dbReference type="EMBL" id="RGS40963.1"/>
    </source>
</evidence>
<dbReference type="AlphaFoldDB" id="A0A395VC10"/>
<dbReference type="EMBL" id="QRVL01000004">
    <property type="protein sequence ID" value="RGS40963.1"/>
    <property type="molecule type" value="Genomic_DNA"/>
</dbReference>
<dbReference type="RefSeq" id="WP_118097135.1">
    <property type="nucleotide sequence ID" value="NZ_CAUFGO010000045.1"/>
</dbReference>
<evidence type="ECO:0000313" key="2">
    <source>
        <dbReference type="Proteomes" id="UP000266172"/>
    </source>
</evidence>
<comment type="caution">
    <text evidence="1">The sequence shown here is derived from an EMBL/GenBank/DDBJ whole genome shotgun (WGS) entry which is preliminary data.</text>
</comment>
<sequence length="76" mass="8666">MSRRNGVIYCNRCGSPICTEGEAGKSSFLTICKEWGYFSEHKDGTVHRMDLCEPCYDAWVRTFAIAPEVEQKTELI</sequence>
<proteinExistence type="predicted"/>
<gene>
    <name evidence="1" type="ORF">DWX93_07065</name>
</gene>
<organism evidence="1 2">
    <name type="scientific">Roseburia hominis</name>
    <dbReference type="NCBI Taxonomy" id="301301"/>
    <lineage>
        <taxon>Bacteria</taxon>
        <taxon>Bacillati</taxon>
        <taxon>Bacillota</taxon>
        <taxon>Clostridia</taxon>
        <taxon>Lachnospirales</taxon>
        <taxon>Lachnospiraceae</taxon>
        <taxon>Roseburia</taxon>
    </lineage>
</organism>
<reference evidence="1 2" key="1">
    <citation type="submission" date="2018-08" db="EMBL/GenBank/DDBJ databases">
        <title>A genome reference for cultivated species of the human gut microbiota.</title>
        <authorList>
            <person name="Zou Y."/>
            <person name="Xue W."/>
            <person name="Luo G."/>
        </authorList>
    </citation>
    <scope>NUCLEOTIDE SEQUENCE [LARGE SCALE GENOMIC DNA]</scope>
    <source>
        <strain evidence="1 2">AF22-12AC</strain>
    </source>
</reference>
<dbReference type="Proteomes" id="UP000266172">
    <property type="component" value="Unassembled WGS sequence"/>
</dbReference>
<protein>
    <submittedName>
        <fullName evidence="1">Uncharacterized protein</fullName>
    </submittedName>
</protein>
<name>A0A395VC10_9FIRM</name>
<accession>A0A395VC10</accession>